<organism evidence="2 3">
    <name type="scientific">Rarobacter incanus</name>
    <dbReference type="NCBI Taxonomy" id="153494"/>
    <lineage>
        <taxon>Bacteria</taxon>
        <taxon>Bacillati</taxon>
        <taxon>Actinomycetota</taxon>
        <taxon>Actinomycetes</taxon>
        <taxon>Micrococcales</taxon>
        <taxon>Rarobacteraceae</taxon>
        <taxon>Rarobacter</taxon>
    </lineage>
</organism>
<keyword evidence="3" id="KW-1185">Reference proteome</keyword>
<reference evidence="2 3" key="1">
    <citation type="submission" date="2019-06" db="EMBL/GenBank/DDBJ databases">
        <title>Sequencing the genomes of 1000 actinobacteria strains.</title>
        <authorList>
            <person name="Klenk H.-P."/>
        </authorList>
    </citation>
    <scope>NUCLEOTIDE SEQUENCE [LARGE SCALE GENOMIC DNA]</scope>
    <source>
        <strain evidence="2 3">DSM 10596</strain>
    </source>
</reference>
<evidence type="ECO:0000313" key="3">
    <source>
        <dbReference type="Proteomes" id="UP000316181"/>
    </source>
</evidence>
<accession>A0A542SMG1</accession>
<comment type="caution">
    <text evidence="2">The sequence shown here is derived from an EMBL/GenBank/DDBJ whole genome shotgun (WGS) entry which is preliminary data.</text>
</comment>
<evidence type="ECO:0000313" key="2">
    <source>
        <dbReference type="EMBL" id="TQK75812.1"/>
    </source>
</evidence>
<feature type="compositionally biased region" description="Basic and acidic residues" evidence="1">
    <location>
        <begin position="1"/>
        <end position="11"/>
    </location>
</feature>
<sequence length="63" mass="6363">MRGIIRLEEPGHQQPGTAPSCECGGESDSKPGRVQIRAGLRRAAGGTCWAGGPDSTCGTPVAA</sequence>
<proteinExistence type="predicted"/>
<evidence type="ECO:0000256" key="1">
    <source>
        <dbReference type="SAM" id="MobiDB-lite"/>
    </source>
</evidence>
<dbReference type="Proteomes" id="UP000316181">
    <property type="component" value="Unassembled WGS sequence"/>
</dbReference>
<name>A0A542SMG1_9MICO</name>
<gene>
    <name evidence="2" type="ORF">FB389_0447</name>
</gene>
<dbReference type="EMBL" id="VFNV01000001">
    <property type="protein sequence ID" value="TQK75812.1"/>
    <property type="molecule type" value="Genomic_DNA"/>
</dbReference>
<protein>
    <submittedName>
        <fullName evidence="2">Uncharacterized protein</fullName>
    </submittedName>
</protein>
<feature type="region of interest" description="Disordered" evidence="1">
    <location>
        <begin position="1"/>
        <end position="30"/>
    </location>
</feature>
<dbReference type="AlphaFoldDB" id="A0A542SMG1"/>